<dbReference type="AlphaFoldDB" id="A0AA96WJQ8"/>
<dbReference type="RefSeq" id="WP_316432112.1">
    <property type="nucleotide sequence ID" value="NZ_CP053586.1"/>
</dbReference>
<sequence length="95" mass="10625">MDKQIASPKSAEFQQLYCPTLPLAVYREVAAHLRQVSGVAVELLPQSSQTFDYCQSQVGGLRLCYGSEATPAARQRVQQILAYYGDRYGEWLVLP</sequence>
<reference evidence="1" key="1">
    <citation type="submission" date="2020-05" db="EMBL/GenBank/DDBJ databases">
        <authorList>
            <person name="Zhu T."/>
            <person name="Keshari N."/>
            <person name="Lu X."/>
        </authorList>
    </citation>
    <scope>NUCLEOTIDE SEQUENCE</scope>
    <source>
        <strain evidence="1">NK1-12</strain>
    </source>
</reference>
<protein>
    <submittedName>
        <fullName evidence="1">Uncharacterized protein</fullName>
    </submittedName>
</protein>
<organism evidence="1">
    <name type="scientific">Leptolyngbya sp. NK1-12</name>
    <dbReference type="NCBI Taxonomy" id="2547451"/>
    <lineage>
        <taxon>Bacteria</taxon>
        <taxon>Bacillati</taxon>
        <taxon>Cyanobacteriota</taxon>
        <taxon>Cyanophyceae</taxon>
        <taxon>Leptolyngbyales</taxon>
        <taxon>Leptolyngbyaceae</taxon>
        <taxon>Leptolyngbya group</taxon>
        <taxon>Leptolyngbya</taxon>
    </lineage>
</organism>
<accession>A0AA96WJQ8</accession>
<gene>
    <name evidence="1" type="ORF">HJG54_25910</name>
</gene>
<name>A0AA96WJQ8_9CYAN</name>
<dbReference type="EMBL" id="CP053586">
    <property type="protein sequence ID" value="WNZ25925.1"/>
    <property type="molecule type" value="Genomic_DNA"/>
</dbReference>
<proteinExistence type="predicted"/>
<evidence type="ECO:0000313" key="1">
    <source>
        <dbReference type="EMBL" id="WNZ25925.1"/>
    </source>
</evidence>